<dbReference type="KEGG" id="fsl:EJO69_11965"/>
<dbReference type="PROSITE" id="PS00894">
    <property type="entry name" value="HTH_DEOR_1"/>
    <property type="match status" value="1"/>
</dbReference>
<dbReference type="InterPro" id="IPR018356">
    <property type="entry name" value="Tscrpt_reg_HTH_DeoR_CS"/>
</dbReference>
<name>A0A3Q8WUX4_9ACTO</name>
<dbReference type="GO" id="GO:0003677">
    <property type="term" value="F:DNA binding"/>
    <property type="evidence" value="ECO:0007669"/>
    <property type="project" value="UniProtKB-KW"/>
</dbReference>
<dbReference type="PRINTS" id="PR00037">
    <property type="entry name" value="HTHLACR"/>
</dbReference>
<dbReference type="Proteomes" id="UP000270021">
    <property type="component" value="Chromosome"/>
</dbReference>
<gene>
    <name evidence="8" type="ORF">EJO69_11965</name>
</gene>
<dbReference type="InterPro" id="IPR050313">
    <property type="entry name" value="Carb_Metab_HTH_regulators"/>
</dbReference>
<dbReference type="PANTHER" id="PTHR30363:SF4">
    <property type="entry name" value="GLYCEROL-3-PHOSPHATE REGULON REPRESSOR"/>
    <property type="match status" value="1"/>
</dbReference>
<sequence length="250" mass="26457">MLIGMLPAERRRRILEEVRQSGGLDVVSLSERYHVSKSTIRRDLDFLDGQGMLQRVRGGTIDADTRTFAQIVTKAAADKLAIGQRAAALVKDGDIVLIDIGTTTAAVAEALHGRRITVLTASLAVVDILRDSPATELVVLGGVVRASYLSMVGSLTAQALAQLRADIAFLGTSGVRDDLIVMDSTGTEVPIKHSILENSTTAYLVASPDKFPGSGILQICPVTDFDGVITTATGPLIDSIRSSGVQVIHP</sequence>
<dbReference type="SMART" id="SM00420">
    <property type="entry name" value="HTH_DEOR"/>
    <property type="match status" value="1"/>
</dbReference>
<keyword evidence="4" id="KW-0238">DNA-binding</keyword>
<dbReference type="GO" id="GO:0003700">
    <property type="term" value="F:DNA-binding transcription factor activity"/>
    <property type="evidence" value="ECO:0007669"/>
    <property type="project" value="InterPro"/>
</dbReference>
<evidence type="ECO:0000256" key="1">
    <source>
        <dbReference type="ARBA" id="ARBA00021390"/>
    </source>
</evidence>
<evidence type="ECO:0000256" key="4">
    <source>
        <dbReference type="ARBA" id="ARBA00023125"/>
    </source>
</evidence>
<dbReference type="AlphaFoldDB" id="A0A3Q8WUX4"/>
<evidence type="ECO:0000313" key="9">
    <source>
        <dbReference type="Proteomes" id="UP000270021"/>
    </source>
</evidence>
<dbReference type="EMBL" id="CP034438">
    <property type="protein sequence ID" value="AZN30940.1"/>
    <property type="molecule type" value="Genomic_DNA"/>
</dbReference>
<organism evidence="8 9">
    <name type="scientific">Flaviflexus salsibiostraticola</name>
    <dbReference type="NCBI Taxonomy" id="1282737"/>
    <lineage>
        <taxon>Bacteria</taxon>
        <taxon>Bacillati</taxon>
        <taxon>Actinomycetota</taxon>
        <taxon>Actinomycetes</taxon>
        <taxon>Actinomycetales</taxon>
        <taxon>Actinomycetaceae</taxon>
        <taxon>Flaviflexus</taxon>
    </lineage>
</organism>
<dbReference type="InterPro" id="IPR036388">
    <property type="entry name" value="WH-like_DNA-bd_sf"/>
</dbReference>
<feature type="domain" description="HTH deoR-type" evidence="7">
    <location>
        <begin position="7"/>
        <end position="62"/>
    </location>
</feature>
<dbReference type="Gene3D" id="3.40.50.1360">
    <property type="match status" value="1"/>
</dbReference>
<keyword evidence="3" id="KW-0805">Transcription regulation</keyword>
<dbReference type="OrthoDB" id="7688673at2"/>
<dbReference type="Pfam" id="PF00455">
    <property type="entry name" value="DeoRC"/>
    <property type="match status" value="1"/>
</dbReference>
<dbReference type="InterPro" id="IPR001034">
    <property type="entry name" value="DeoR_HTH"/>
</dbReference>
<dbReference type="InterPro" id="IPR037171">
    <property type="entry name" value="NagB/RpiA_transferase-like"/>
</dbReference>
<dbReference type="SUPFAM" id="SSF100950">
    <property type="entry name" value="NagB/RpiA/CoA transferase-like"/>
    <property type="match status" value="1"/>
</dbReference>
<dbReference type="Pfam" id="PF08220">
    <property type="entry name" value="HTH_DeoR"/>
    <property type="match status" value="1"/>
</dbReference>
<dbReference type="Gene3D" id="1.10.10.10">
    <property type="entry name" value="Winged helix-like DNA-binding domain superfamily/Winged helix DNA-binding domain"/>
    <property type="match status" value="1"/>
</dbReference>
<evidence type="ECO:0000259" key="7">
    <source>
        <dbReference type="PROSITE" id="PS51000"/>
    </source>
</evidence>
<evidence type="ECO:0000256" key="2">
    <source>
        <dbReference type="ARBA" id="ARBA00022491"/>
    </source>
</evidence>
<comment type="function">
    <text evidence="6">Repressor of the lactose catabolism operon. Galactose-6-phosphate is the inducer.</text>
</comment>
<dbReference type="InterPro" id="IPR036390">
    <property type="entry name" value="WH_DNA-bd_sf"/>
</dbReference>
<proteinExistence type="predicted"/>
<reference evidence="8 9" key="1">
    <citation type="submission" date="2018-12" db="EMBL/GenBank/DDBJ databases">
        <title>Complete genome sequence of Flaviflexus salsibiostraticola KCTC 33148.</title>
        <authorList>
            <person name="Bae J.-W."/>
        </authorList>
    </citation>
    <scope>NUCLEOTIDE SEQUENCE [LARGE SCALE GENOMIC DNA]</scope>
    <source>
        <strain evidence="8 9">KCTC 33148</strain>
    </source>
</reference>
<evidence type="ECO:0000256" key="6">
    <source>
        <dbReference type="ARBA" id="ARBA00024937"/>
    </source>
</evidence>
<dbReference type="SMART" id="SM01134">
    <property type="entry name" value="DeoRC"/>
    <property type="match status" value="1"/>
</dbReference>
<dbReference type="PROSITE" id="PS51000">
    <property type="entry name" value="HTH_DEOR_2"/>
    <property type="match status" value="1"/>
</dbReference>
<keyword evidence="5" id="KW-0804">Transcription</keyword>
<keyword evidence="9" id="KW-1185">Reference proteome</keyword>
<dbReference type="InterPro" id="IPR014036">
    <property type="entry name" value="DeoR-like_C"/>
</dbReference>
<evidence type="ECO:0000256" key="5">
    <source>
        <dbReference type="ARBA" id="ARBA00023163"/>
    </source>
</evidence>
<evidence type="ECO:0000256" key="3">
    <source>
        <dbReference type="ARBA" id="ARBA00023015"/>
    </source>
</evidence>
<evidence type="ECO:0000313" key="8">
    <source>
        <dbReference type="EMBL" id="AZN30940.1"/>
    </source>
</evidence>
<dbReference type="SUPFAM" id="SSF46785">
    <property type="entry name" value="Winged helix' DNA-binding domain"/>
    <property type="match status" value="1"/>
</dbReference>
<accession>A0A3Q8WUX4</accession>
<dbReference type="PANTHER" id="PTHR30363">
    <property type="entry name" value="HTH-TYPE TRANSCRIPTIONAL REGULATOR SRLR-RELATED"/>
    <property type="match status" value="1"/>
</dbReference>
<protein>
    <recommendedName>
        <fullName evidence="1">Lactose phosphotransferase system repressor</fullName>
    </recommendedName>
</protein>
<keyword evidence="2" id="KW-0678">Repressor</keyword>